<feature type="transmembrane region" description="Helical" evidence="1">
    <location>
        <begin position="222"/>
        <end position="238"/>
    </location>
</feature>
<dbReference type="Proteomes" id="UP001205612">
    <property type="component" value="Unassembled WGS sequence"/>
</dbReference>
<organism evidence="2 3">
    <name type="scientific">Streptomyces pyxinicus</name>
    <dbReference type="NCBI Taxonomy" id="2970331"/>
    <lineage>
        <taxon>Bacteria</taxon>
        <taxon>Bacillati</taxon>
        <taxon>Actinomycetota</taxon>
        <taxon>Actinomycetes</taxon>
        <taxon>Kitasatosporales</taxon>
        <taxon>Streptomycetaceae</taxon>
        <taxon>Streptomyces</taxon>
    </lineage>
</organism>
<gene>
    <name evidence="2" type="ORF">NX794_15715</name>
</gene>
<evidence type="ECO:0000256" key="1">
    <source>
        <dbReference type="SAM" id="Phobius"/>
    </source>
</evidence>
<dbReference type="EMBL" id="JANUGP010000010">
    <property type="protein sequence ID" value="MCS0602646.1"/>
    <property type="molecule type" value="Genomic_DNA"/>
</dbReference>
<reference evidence="2 3" key="1">
    <citation type="submission" date="2022-08" db="EMBL/GenBank/DDBJ databases">
        <authorList>
            <person name="Somphong A."/>
            <person name="Phongsopitanun W."/>
        </authorList>
    </citation>
    <scope>NUCLEOTIDE SEQUENCE [LARGE SCALE GENOMIC DNA]</scope>
    <source>
        <strain evidence="2 3">LP11</strain>
    </source>
</reference>
<comment type="caution">
    <text evidence="2">The sequence shown here is derived from an EMBL/GenBank/DDBJ whole genome shotgun (WGS) entry which is preliminary data.</text>
</comment>
<feature type="transmembrane region" description="Helical" evidence="1">
    <location>
        <begin position="273"/>
        <end position="296"/>
    </location>
</feature>
<feature type="transmembrane region" description="Helical" evidence="1">
    <location>
        <begin position="244"/>
        <end position="261"/>
    </location>
</feature>
<keyword evidence="1" id="KW-1133">Transmembrane helix</keyword>
<evidence type="ECO:0000313" key="3">
    <source>
        <dbReference type="Proteomes" id="UP001205612"/>
    </source>
</evidence>
<feature type="transmembrane region" description="Helical" evidence="1">
    <location>
        <begin position="183"/>
        <end position="202"/>
    </location>
</feature>
<proteinExistence type="predicted"/>
<feature type="transmembrane region" description="Helical" evidence="1">
    <location>
        <begin position="127"/>
        <end position="148"/>
    </location>
</feature>
<keyword evidence="1" id="KW-0472">Membrane</keyword>
<evidence type="ECO:0000313" key="2">
    <source>
        <dbReference type="EMBL" id="MCS0602646.1"/>
    </source>
</evidence>
<name>A0ABT2B2A0_9ACTN</name>
<feature type="transmembrane region" description="Helical" evidence="1">
    <location>
        <begin position="155"/>
        <end position="177"/>
    </location>
</feature>
<accession>A0ABT2B2A0</accession>
<sequence>MTTLLETRYRAVLRLLPASYRREREEEMVETYLGDLDRDTQDQSRPTLAEVASVAALALRTRLGGPGAPFRYALLGSAARHFALCAVLVQAAAALVDRVLEVTWSFTRGASERRLFLGGFTDRGPSLTVIAVLDWVLPLLWTVAYFALVHDRRRLARAAALGAALPSLWPLLGPLVSDRVPPYPAYATTGALLAWVSALTLCAAQHRDAPPARLPVGSPGRLYLAGCVVMGASVVLMRGVPDTVWAPATGFAVGALGWLLWQARRADPTPPGAALALAALGLLILAVRIAALVPWLGVPEAGVLVVGGLGQTAVLAVLVAALAMVGGRELTRHRDG</sequence>
<evidence type="ECO:0008006" key="4">
    <source>
        <dbReference type="Google" id="ProtNLM"/>
    </source>
</evidence>
<keyword evidence="1" id="KW-0812">Transmembrane</keyword>
<feature type="transmembrane region" description="Helical" evidence="1">
    <location>
        <begin position="302"/>
        <end position="325"/>
    </location>
</feature>
<dbReference type="RefSeq" id="WP_258779156.1">
    <property type="nucleotide sequence ID" value="NZ_JANUGP010000010.1"/>
</dbReference>
<keyword evidence="3" id="KW-1185">Reference proteome</keyword>
<protein>
    <recommendedName>
        <fullName evidence="4">Integral membrane protein</fullName>
    </recommendedName>
</protein>